<dbReference type="Proteomes" id="UP001141327">
    <property type="component" value="Unassembled WGS sequence"/>
</dbReference>
<name>A0ABQ8UCH8_9EUKA</name>
<protein>
    <recommendedName>
        <fullName evidence="3">F-box domain-containing protein</fullName>
    </recommendedName>
</protein>
<proteinExistence type="predicted"/>
<gene>
    <name evidence="1" type="ORF">PAPYR_8215</name>
</gene>
<dbReference type="Gene3D" id="3.80.10.10">
    <property type="entry name" value="Ribonuclease Inhibitor"/>
    <property type="match status" value="1"/>
</dbReference>
<keyword evidence="2" id="KW-1185">Reference proteome</keyword>
<dbReference type="InterPro" id="IPR032675">
    <property type="entry name" value="LRR_dom_sf"/>
</dbReference>
<evidence type="ECO:0000313" key="1">
    <source>
        <dbReference type="EMBL" id="KAJ4456488.1"/>
    </source>
</evidence>
<evidence type="ECO:0000313" key="2">
    <source>
        <dbReference type="Proteomes" id="UP001141327"/>
    </source>
</evidence>
<sequence>MTTVKTIRRRKSDRDDQPSFITFPLRLPHELLPILVETSEYPRHTYIQLLGLCHATRTAVRGAPRVLAFFDGVDEEDPLIRQVATPTTDALAALVGPCLGLVKLTLDFETLPARWWCFHTEAACARWVDEAFAGHSRLAVLEIVTSWSTVMLALPRIVGHLHGLEEFRLRVRYHGSPDWDLNPSVRPLLTALGQSCPRLRLLHLEQTSSGIPFLELNGVARLHCTVLQGLAPIAGTLKDIKLPFRIGDAARTEEGRENIAAGTAFLRSLASVQKLSFSRCPADLLRPLAPQLTQLGLTESWFRVPPVEDFRRLKRLELAHLLPARPSSPSPLKGLLDGLPHLTDLTLLLEEVSSYAALFDVLPVGLLDRLERLALHLGFSSEGEEAPCSTTHIASLRLRTLCFDNGAALVRIVPNPTILELACPRLEELVLPEMLSGALKKLILDCPQLRTIKGLPSHCRNRWTAMPYLVRVRECPICDREGGRGHLLDGIPQLLEESPQLLELPFLSIRDPAILARLLASRSLTRLSVEVSLNALPSLRRTRSRDVRALQLPAQLERLQATFKICSLPTDDPPPDLLVEAAGLRSLTVWLELSDRLLRRRPALGIRCPALVALDADLSRFTSFSLDVPSPSLLNLAFSAMQSSKQSESVAGLSDCLAATTTLRRALLQGRGLSDWSRLIAALGQLPHLAALDLTGFGTAEVALACPHLRWLSIGGTAMLRSLALDCPLLEMLQLWGDFRYLERFEWVGPVPPNLHLQCPGKSSKLARRFPWVRQLLRSS</sequence>
<organism evidence="1 2">
    <name type="scientific">Paratrimastix pyriformis</name>
    <dbReference type="NCBI Taxonomy" id="342808"/>
    <lineage>
        <taxon>Eukaryota</taxon>
        <taxon>Metamonada</taxon>
        <taxon>Preaxostyla</taxon>
        <taxon>Paratrimastigidae</taxon>
        <taxon>Paratrimastix</taxon>
    </lineage>
</organism>
<accession>A0ABQ8UCH8</accession>
<evidence type="ECO:0008006" key="3">
    <source>
        <dbReference type="Google" id="ProtNLM"/>
    </source>
</evidence>
<dbReference type="SUPFAM" id="SSF52058">
    <property type="entry name" value="L domain-like"/>
    <property type="match status" value="1"/>
</dbReference>
<comment type="caution">
    <text evidence="1">The sequence shown here is derived from an EMBL/GenBank/DDBJ whole genome shotgun (WGS) entry which is preliminary data.</text>
</comment>
<dbReference type="EMBL" id="JAPMOS010000068">
    <property type="protein sequence ID" value="KAJ4456488.1"/>
    <property type="molecule type" value="Genomic_DNA"/>
</dbReference>
<reference evidence="1" key="1">
    <citation type="journal article" date="2022" name="bioRxiv">
        <title>Genomics of Preaxostyla Flagellates Illuminates Evolutionary Transitions and the Path Towards Mitochondrial Loss.</title>
        <authorList>
            <person name="Novak L.V.F."/>
            <person name="Treitli S.C."/>
            <person name="Pyrih J."/>
            <person name="Halakuc P."/>
            <person name="Pipaliya S.V."/>
            <person name="Vacek V."/>
            <person name="Brzon O."/>
            <person name="Soukal P."/>
            <person name="Eme L."/>
            <person name="Dacks J.B."/>
            <person name="Karnkowska A."/>
            <person name="Elias M."/>
            <person name="Hampl V."/>
        </authorList>
    </citation>
    <scope>NUCLEOTIDE SEQUENCE</scope>
    <source>
        <strain evidence="1">RCP-MX</strain>
    </source>
</reference>